<keyword evidence="2" id="KW-0812">Transmembrane</keyword>
<feature type="compositionally biased region" description="Polar residues" evidence="1">
    <location>
        <begin position="63"/>
        <end position="78"/>
    </location>
</feature>
<feature type="transmembrane region" description="Helical" evidence="2">
    <location>
        <begin position="135"/>
        <end position="157"/>
    </location>
</feature>
<reference evidence="3" key="1">
    <citation type="submission" date="2021-06" db="EMBL/GenBank/DDBJ databases">
        <authorList>
            <person name="Kallberg Y."/>
            <person name="Tangrot J."/>
            <person name="Rosling A."/>
        </authorList>
    </citation>
    <scope>NUCLEOTIDE SEQUENCE</scope>
    <source>
        <strain evidence="3">MT106</strain>
    </source>
</reference>
<sequence>MNNESKPISENVNDDGSKTDTIIKSGILQNFTTMKSSHEYPLIIIFEDLSHVKDSNNDEKMVSDQQKSSSLYTNNRVQNKSTTEDTLVYQQSLVVAEEIKEQRQPHIQIDIESYSSYTFFEIFDWRLRDWIKLVVFYYAAIYMVIKLVSYLAITVAYEE</sequence>
<accession>A0A9N9FRU5</accession>
<proteinExistence type="predicted"/>
<evidence type="ECO:0000313" key="4">
    <source>
        <dbReference type="Proteomes" id="UP000789831"/>
    </source>
</evidence>
<name>A0A9N9FRU5_9GLOM</name>
<dbReference type="AlphaFoldDB" id="A0A9N9FRU5"/>
<organism evidence="3 4">
    <name type="scientific">Ambispora gerdemannii</name>
    <dbReference type="NCBI Taxonomy" id="144530"/>
    <lineage>
        <taxon>Eukaryota</taxon>
        <taxon>Fungi</taxon>
        <taxon>Fungi incertae sedis</taxon>
        <taxon>Mucoromycota</taxon>
        <taxon>Glomeromycotina</taxon>
        <taxon>Glomeromycetes</taxon>
        <taxon>Archaeosporales</taxon>
        <taxon>Ambisporaceae</taxon>
        <taxon>Ambispora</taxon>
    </lineage>
</organism>
<comment type="caution">
    <text evidence="3">The sequence shown here is derived from an EMBL/GenBank/DDBJ whole genome shotgun (WGS) entry which is preliminary data.</text>
</comment>
<evidence type="ECO:0000256" key="1">
    <source>
        <dbReference type="SAM" id="MobiDB-lite"/>
    </source>
</evidence>
<protein>
    <submittedName>
        <fullName evidence="3">1830_t:CDS:1</fullName>
    </submittedName>
</protein>
<evidence type="ECO:0000313" key="3">
    <source>
        <dbReference type="EMBL" id="CAG8557452.1"/>
    </source>
</evidence>
<keyword evidence="2" id="KW-0472">Membrane</keyword>
<evidence type="ECO:0000256" key="2">
    <source>
        <dbReference type="SAM" id="Phobius"/>
    </source>
</evidence>
<feature type="region of interest" description="Disordered" evidence="1">
    <location>
        <begin position="59"/>
        <end position="78"/>
    </location>
</feature>
<dbReference type="EMBL" id="CAJVPL010001182">
    <property type="protein sequence ID" value="CAG8557452.1"/>
    <property type="molecule type" value="Genomic_DNA"/>
</dbReference>
<keyword evidence="2" id="KW-1133">Transmembrane helix</keyword>
<gene>
    <name evidence="3" type="ORF">AGERDE_LOCUS6983</name>
</gene>
<dbReference type="Proteomes" id="UP000789831">
    <property type="component" value="Unassembled WGS sequence"/>
</dbReference>
<keyword evidence="4" id="KW-1185">Reference proteome</keyword>